<proteinExistence type="predicted"/>
<organism evidence="1 2">
    <name type="scientific">Paenibacillus foliorum</name>
    <dbReference type="NCBI Taxonomy" id="2654974"/>
    <lineage>
        <taxon>Bacteria</taxon>
        <taxon>Bacillati</taxon>
        <taxon>Bacillota</taxon>
        <taxon>Bacilli</taxon>
        <taxon>Bacillales</taxon>
        <taxon>Paenibacillaceae</taxon>
        <taxon>Paenibacillus</taxon>
    </lineage>
</organism>
<gene>
    <name evidence="1" type="ORF">GC093_33600</name>
</gene>
<dbReference type="AlphaFoldDB" id="A0A972H0T0"/>
<dbReference type="PANTHER" id="PTHR34387">
    <property type="entry name" value="SLR1258 PROTEIN"/>
    <property type="match status" value="1"/>
</dbReference>
<dbReference type="Proteomes" id="UP000641588">
    <property type="component" value="Unassembled WGS sequence"/>
</dbReference>
<dbReference type="EMBL" id="WHOD01000128">
    <property type="protein sequence ID" value="NOU98129.1"/>
    <property type="molecule type" value="Genomic_DNA"/>
</dbReference>
<dbReference type="InterPro" id="IPR052022">
    <property type="entry name" value="26kDa_periplasmic_antigen"/>
</dbReference>
<evidence type="ECO:0000313" key="2">
    <source>
        <dbReference type="Proteomes" id="UP000641588"/>
    </source>
</evidence>
<dbReference type="InterPro" id="IPR007497">
    <property type="entry name" value="SIMPL/DUF541"/>
</dbReference>
<name>A0A972H0T0_9BACL</name>
<keyword evidence="2" id="KW-1185">Reference proteome</keyword>
<sequence>MNTHSLINNRPIIVVSGEGTVSTVPDRAVVELGVITENISLAVAQKKNAEAIAKVVDSLLQLGVPKENIQTFNYRIDTEYNYEDGKQIFRGYKVTHLLQVTVNKVDQTGIIIDTAVKNGVNSVSNIQFTVAHPEAHYNQALALAVKNGERKALTIASTLGVTLNKFPGKIEEISQAAVPTPYQTKMFAQAEATPIQPGELKITAAVRSEYYYF</sequence>
<dbReference type="Pfam" id="PF04402">
    <property type="entry name" value="SIMPL"/>
    <property type="match status" value="1"/>
</dbReference>
<reference evidence="1" key="1">
    <citation type="submission" date="2019-10" db="EMBL/GenBank/DDBJ databases">
        <title>Description of Paenibacillus glebae sp. nov.</title>
        <authorList>
            <person name="Carlier A."/>
            <person name="Qi S."/>
        </authorList>
    </citation>
    <scope>NUCLEOTIDE SEQUENCE</scope>
    <source>
        <strain evidence="1">LMG 31456</strain>
    </source>
</reference>
<dbReference type="Gene3D" id="3.30.110.170">
    <property type="entry name" value="Protein of unknown function (DUF541), domain 1"/>
    <property type="match status" value="1"/>
</dbReference>
<dbReference type="PANTHER" id="PTHR34387:SF1">
    <property type="entry name" value="PERIPLASMIC IMMUNOGENIC PROTEIN"/>
    <property type="match status" value="1"/>
</dbReference>
<protein>
    <submittedName>
        <fullName evidence="1">DUF541 domain-containing protein</fullName>
    </submittedName>
</protein>
<dbReference type="GO" id="GO:0006974">
    <property type="term" value="P:DNA damage response"/>
    <property type="evidence" value="ECO:0007669"/>
    <property type="project" value="TreeGrafter"/>
</dbReference>
<evidence type="ECO:0000313" key="1">
    <source>
        <dbReference type="EMBL" id="NOU98129.1"/>
    </source>
</evidence>
<accession>A0A972H0T0</accession>
<dbReference type="Gene3D" id="3.30.70.2970">
    <property type="entry name" value="Protein of unknown function (DUF541), domain 2"/>
    <property type="match status" value="1"/>
</dbReference>
<comment type="caution">
    <text evidence="1">The sequence shown here is derived from an EMBL/GenBank/DDBJ whole genome shotgun (WGS) entry which is preliminary data.</text>
</comment>